<protein>
    <submittedName>
        <fullName evidence="2">Uncharacterized protein</fullName>
    </submittedName>
</protein>
<sequence>MDIIVLIVLFLLGSAIFGKRKRQSAPPEDTANGEEPMTWEEMERHYGLSMEPSTNEQNTANENTAKSDRITLDTSEGDTVMHTNHRQSMETSGYGEDSGLSKEMERYRRYMNRKVDDQSDETVVVRDDRRRRQALTWYGDREAALSQRAVLTKKHLTGTVRDGILWSVVLGPPLAKQGQYRRKR</sequence>
<accession>A0ABS2GI03</accession>
<feature type="compositionally biased region" description="Low complexity" evidence="1">
    <location>
        <begin position="54"/>
        <end position="64"/>
    </location>
</feature>
<dbReference type="EMBL" id="JACJLA010000010">
    <property type="protein sequence ID" value="MBM6912940.1"/>
    <property type="molecule type" value="Genomic_DNA"/>
</dbReference>
<feature type="region of interest" description="Disordered" evidence="1">
    <location>
        <begin position="19"/>
        <end position="38"/>
    </location>
</feature>
<keyword evidence="3" id="KW-1185">Reference proteome</keyword>
<organism evidence="2 3">
    <name type="scientific">Veillonella magna</name>
    <dbReference type="NCBI Taxonomy" id="464322"/>
    <lineage>
        <taxon>Bacteria</taxon>
        <taxon>Bacillati</taxon>
        <taxon>Bacillota</taxon>
        <taxon>Negativicutes</taxon>
        <taxon>Veillonellales</taxon>
        <taxon>Veillonellaceae</taxon>
        <taxon>Veillonella</taxon>
    </lineage>
</organism>
<evidence type="ECO:0000313" key="2">
    <source>
        <dbReference type="EMBL" id="MBM6912940.1"/>
    </source>
</evidence>
<name>A0ABS2GI03_9FIRM</name>
<evidence type="ECO:0000313" key="3">
    <source>
        <dbReference type="Proteomes" id="UP000707138"/>
    </source>
</evidence>
<dbReference type="RefSeq" id="WP_205087947.1">
    <property type="nucleotide sequence ID" value="NZ_JACJLA010000010.1"/>
</dbReference>
<dbReference type="Proteomes" id="UP000707138">
    <property type="component" value="Unassembled WGS sequence"/>
</dbReference>
<comment type="caution">
    <text evidence="2">The sequence shown here is derived from an EMBL/GenBank/DDBJ whole genome shotgun (WGS) entry which is preliminary data.</text>
</comment>
<reference evidence="2 3" key="1">
    <citation type="journal article" date="2021" name="Sci. Rep.">
        <title>The distribution of antibiotic resistance genes in chicken gut microbiota commensals.</title>
        <authorList>
            <person name="Juricova H."/>
            <person name="Matiasovicova J."/>
            <person name="Kubasova T."/>
            <person name="Cejkova D."/>
            <person name="Rychlik I."/>
        </authorList>
    </citation>
    <scope>NUCLEOTIDE SEQUENCE [LARGE SCALE GENOMIC DNA]</scope>
    <source>
        <strain evidence="2 3">An537</strain>
    </source>
</reference>
<gene>
    <name evidence="2" type="ORF">H6A01_06330</name>
</gene>
<evidence type="ECO:0000256" key="1">
    <source>
        <dbReference type="SAM" id="MobiDB-lite"/>
    </source>
</evidence>
<feature type="region of interest" description="Disordered" evidence="1">
    <location>
        <begin position="49"/>
        <end position="75"/>
    </location>
</feature>
<proteinExistence type="predicted"/>